<dbReference type="OrthoDB" id="3883941at2759"/>
<sequence>MLSSTRSSVPRALRCRSTQFSRQGPRQVRLQSTSTSSTSQSHLASGIAGGVVGAVLFYGIYSFTPAGRTASTINKAAIEANKQYKAAAAKLQQATPEPDQAISYIKDLAYSYVGWVPGGRGFVDSAFKDVEIVQEKHKDEVNKIINDGYKQFQELSKAGLSMQTATKAYETLADLAKKIADLSADALGDIVDNHPQIKEKLGGNIDKLKSLGEQYGPDAKKQVDETWRQVKDVFAGGFTAANIAKAKQLIDDKVGQVQKLGDEAWSKGLEAAKPLLDKSPKVKELIEKNADALKQGNVKELFDKAKAAVDAGDLGDLEKYVKGVTDKAQSKGKEVASEWGLDKYFDQLPEGSEILSKLQQLRKVATEHKKDGEKLMNDTLDELKQLLEKKANEAQKIVDSAKKDAGKDSKDGQDGKDGKDGNKDGKKK</sequence>
<dbReference type="AlphaFoldDB" id="A0A2H4SIG3"/>
<name>A0A2H4SIG3_CORMI</name>
<feature type="compositionally biased region" description="Low complexity" evidence="1">
    <location>
        <begin position="31"/>
        <end position="42"/>
    </location>
</feature>
<feature type="region of interest" description="Disordered" evidence="1">
    <location>
        <begin position="18"/>
        <end position="42"/>
    </location>
</feature>
<evidence type="ECO:0008006" key="4">
    <source>
        <dbReference type="Google" id="ProtNLM"/>
    </source>
</evidence>
<dbReference type="VEuPathDB" id="FungiDB:A9K55_008134"/>
<dbReference type="EMBL" id="CP023324">
    <property type="protein sequence ID" value="ATY62889.1"/>
    <property type="molecule type" value="Genomic_DNA"/>
</dbReference>
<dbReference type="VEuPathDB" id="FungiDB:CCM_06772"/>
<feature type="region of interest" description="Disordered" evidence="1">
    <location>
        <begin position="397"/>
        <end position="428"/>
    </location>
</feature>
<reference evidence="2 3" key="1">
    <citation type="journal article" date="2017" name="BMC Genomics">
        <title>Chromosome level assembly and secondary metabolite potential of the parasitic fungus Cordyceps militaris.</title>
        <authorList>
            <person name="Kramer G.J."/>
            <person name="Nodwell J.R."/>
        </authorList>
    </citation>
    <scope>NUCLEOTIDE SEQUENCE [LARGE SCALE GENOMIC DNA]</scope>
    <source>
        <strain evidence="2 3">ATCC 34164</strain>
    </source>
</reference>
<protein>
    <recommendedName>
        <fullName evidence="4">Apolipoprotein/apolipophorin</fullName>
    </recommendedName>
</protein>
<proteinExistence type="predicted"/>
<evidence type="ECO:0000313" key="2">
    <source>
        <dbReference type="EMBL" id="ATY62889.1"/>
    </source>
</evidence>
<feature type="compositionally biased region" description="Basic and acidic residues" evidence="1">
    <location>
        <begin position="399"/>
        <end position="428"/>
    </location>
</feature>
<evidence type="ECO:0000256" key="1">
    <source>
        <dbReference type="SAM" id="MobiDB-lite"/>
    </source>
</evidence>
<gene>
    <name evidence="2" type="ORF">A9K55_008134</name>
</gene>
<accession>A0A2H4SIG3</accession>
<organism evidence="2 3">
    <name type="scientific">Cordyceps militaris</name>
    <name type="common">Caterpillar fungus</name>
    <name type="synonym">Clavaria militaris</name>
    <dbReference type="NCBI Taxonomy" id="73501"/>
    <lineage>
        <taxon>Eukaryota</taxon>
        <taxon>Fungi</taxon>
        <taxon>Dikarya</taxon>
        <taxon>Ascomycota</taxon>
        <taxon>Pezizomycotina</taxon>
        <taxon>Sordariomycetes</taxon>
        <taxon>Hypocreomycetidae</taxon>
        <taxon>Hypocreales</taxon>
        <taxon>Cordycipitaceae</taxon>
        <taxon>Cordyceps</taxon>
    </lineage>
</organism>
<evidence type="ECO:0000313" key="3">
    <source>
        <dbReference type="Proteomes" id="UP000323067"/>
    </source>
</evidence>
<dbReference type="Proteomes" id="UP000323067">
    <property type="component" value="Chromosome vii"/>
</dbReference>